<gene>
    <name evidence="1" type="ORF">NFC81_00375</name>
</gene>
<dbReference type="RefSeq" id="WP_304995550.1">
    <property type="nucleotide sequence ID" value="NZ_CP101717.1"/>
</dbReference>
<sequence length="130" mass="14401">MLFGAAQAQSAGLRQAAGTDMGWWVQGHPNVVYERRLSDHFSWGAGVGIDFTQDNEGLLLTPSVRFYRTGALRSGYILQVGSRLHSNEPILGELGVGHAFWIDRVHATPVAKIRHDLSWQVEVNLGVGWY</sequence>
<protein>
    <recommendedName>
        <fullName evidence="2">Acyloxyacyl hydrolase</fullName>
    </recommendedName>
</protein>
<accession>A0AB38YFU6</accession>
<evidence type="ECO:0008006" key="2">
    <source>
        <dbReference type="Google" id="ProtNLM"/>
    </source>
</evidence>
<dbReference type="EMBL" id="CP101717">
    <property type="protein sequence ID" value="WLD58264.1"/>
    <property type="molecule type" value="Genomic_DNA"/>
</dbReference>
<organism evidence="1">
    <name type="scientific">Salinispirillum sp. LH 10-3-1</name>
    <dbReference type="NCBI Taxonomy" id="2952525"/>
    <lineage>
        <taxon>Bacteria</taxon>
        <taxon>Pseudomonadati</taxon>
        <taxon>Pseudomonadota</taxon>
        <taxon>Gammaproteobacteria</taxon>
        <taxon>Oceanospirillales</taxon>
        <taxon>Saccharospirillaceae</taxon>
        <taxon>Salinispirillum</taxon>
    </lineage>
</organism>
<reference evidence="1" key="1">
    <citation type="submission" date="2022-07" db="EMBL/GenBank/DDBJ databases">
        <title>Complete genome sequence of Salinispirillum sp. LH10-3-1 capable of multiple carbohydrate inversion isolated from a soda lake.</title>
        <authorList>
            <person name="Liu J."/>
            <person name="Zhai Y."/>
            <person name="Zhang H."/>
            <person name="Yang H."/>
            <person name="Qu J."/>
            <person name="Li J."/>
        </authorList>
    </citation>
    <scope>NUCLEOTIDE SEQUENCE</scope>
    <source>
        <strain evidence="1">LH 10-3-1</strain>
    </source>
</reference>
<proteinExistence type="predicted"/>
<dbReference type="AlphaFoldDB" id="A0AB38YFU6"/>
<name>A0AB38YFU6_9GAMM</name>
<evidence type="ECO:0000313" key="1">
    <source>
        <dbReference type="EMBL" id="WLD58264.1"/>
    </source>
</evidence>